<dbReference type="EMBL" id="AP019755">
    <property type="protein sequence ID" value="BBL34346.1"/>
    <property type="molecule type" value="Genomic_DNA"/>
</dbReference>
<dbReference type="Pfam" id="PF14279">
    <property type="entry name" value="HNH_5"/>
    <property type="match status" value="1"/>
</dbReference>
<evidence type="ECO:0000313" key="2">
    <source>
        <dbReference type="EMBL" id="BBL34346.1"/>
    </source>
</evidence>
<dbReference type="CDD" id="cd00085">
    <property type="entry name" value="HNHc"/>
    <property type="match status" value="1"/>
</dbReference>
<feature type="domain" description="HNH nuclease" evidence="1">
    <location>
        <begin position="6"/>
        <end position="58"/>
    </location>
</feature>
<reference evidence="2 3" key="1">
    <citation type="submission" date="2019-06" db="EMBL/GenBank/DDBJ databases">
        <title>Nitrosomonas stercoris KYUHI-S whole genome shotgun sequence.</title>
        <authorList>
            <person name="Nakagawa T."/>
            <person name="Tsuchiya Y."/>
            <person name="Takahashi R."/>
        </authorList>
    </citation>
    <scope>NUCLEOTIDE SEQUENCE [LARGE SCALE GENOMIC DNA]</scope>
    <source>
        <strain evidence="2 3">KYUHI-S</strain>
    </source>
</reference>
<sequence>MTINKTLDRLMFAQGNLCFFCGQTLPKSEASVEHLVPSSRAGSNSDDNCVACCKTINHLLGSMSLKEKIKVVLNQKSVFKCPSSTKSTVTAKGNNVCQDASATQTDSYTIVLADLKKRGASRPRKVETLKSTMQTALKNAKTPLTDTQLESLVRRLQAEGKITVEATKVHYSL</sequence>
<proteinExistence type="predicted"/>
<evidence type="ECO:0000259" key="1">
    <source>
        <dbReference type="SMART" id="SM00507"/>
    </source>
</evidence>
<dbReference type="InterPro" id="IPR029471">
    <property type="entry name" value="HNH_5"/>
</dbReference>
<dbReference type="KEGG" id="nst:Nstercoris_00577"/>
<dbReference type="Gene3D" id="1.10.30.50">
    <property type="match status" value="1"/>
</dbReference>
<accession>A0A4Y1YJS7</accession>
<dbReference type="Proteomes" id="UP000316473">
    <property type="component" value="Chromosome"/>
</dbReference>
<dbReference type="AlphaFoldDB" id="A0A4Y1YJS7"/>
<protein>
    <recommendedName>
        <fullName evidence="1">HNH nuclease domain-containing protein</fullName>
    </recommendedName>
</protein>
<evidence type="ECO:0000313" key="3">
    <source>
        <dbReference type="Proteomes" id="UP000316473"/>
    </source>
</evidence>
<dbReference type="SMART" id="SM00507">
    <property type="entry name" value="HNHc"/>
    <property type="match status" value="1"/>
</dbReference>
<name>A0A4Y1YJS7_9PROT</name>
<organism evidence="2 3">
    <name type="scientific">Nitrosomonas stercoris</name>
    <dbReference type="NCBI Taxonomy" id="1444684"/>
    <lineage>
        <taxon>Bacteria</taxon>
        <taxon>Pseudomonadati</taxon>
        <taxon>Pseudomonadota</taxon>
        <taxon>Betaproteobacteria</taxon>
        <taxon>Nitrosomonadales</taxon>
        <taxon>Nitrosomonadaceae</taxon>
        <taxon>Nitrosomonas</taxon>
    </lineage>
</organism>
<gene>
    <name evidence="2" type="ORF">Nstercoris_00577</name>
</gene>
<dbReference type="InterPro" id="IPR003615">
    <property type="entry name" value="HNH_nuc"/>
</dbReference>
<keyword evidence="3" id="KW-1185">Reference proteome</keyword>